<dbReference type="PANTHER" id="PTHR23419:SF8">
    <property type="entry name" value="FI09726P"/>
    <property type="match status" value="1"/>
</dbReference>
<organism evidence="2 3">
    <name type="scientific">Strigomonas culicis</name>
    <dbReference type="NCBI Taxonomy" id="28005"/>
    <lineage>
        <taxon>Eukaryota</taxon>
        <taxon>Discoba</taxon>
        <taxon>Euglenozoa</taxon>
        <taxon>Kinetoplastea</taxon>
        <taxon>Metakinetoplastina</taxon>
        <taxon>Trypanosomatida</taxon>
        <taxon>Trypanosomatidae</taxon>
        <taxon>Strigomonadinae</taxon>
        <taxon>Strigomonas</taxon>
    </lineage>
</organism>
<dbReference type="PANTHER" id="PTHR23419">
    <property type="entry name" value="DIVALENT CATION TOLERANCE CUTA-RELATED"/>
    <property type="match status" value="1"/>
</dbReference>
<dbReference type="EMBL" id="ATMH01003828">
    <property type="protein sequence ID" value="EPY30875.1"/>
    <property type="molecule type" value="Genomic_DNA"/>
</dbReference>
<reference evidence="2 3" key="1">
    <citation type="journal article" date="2013" name="PLoS ONE">
        <title>Predicting the Proteins of Angomonas deanei, Strigomonas culicis and Their Respective Endosymbionts Reveals New Aspects of the Trypanosomatidae Family.</title>
        <authorList>
            <person name="Motta M.C."/>
            <person name="Martins A.C."/>
            <person name="de Souza S.S."/>
            <person name="Catta-Preta C.M."/>
            <person name="Silva R."/>
            <person name="Klein C.C."/>
            <person name="de Almeida L.G."/>
            <person name="de Lima Cunha O."/>
            <person name="Ciapina L.P."/>
            <person name="Brocchi M."/>
            <person name="Colabardini A.C."/>
            <person name="de Araujo Lima B."/>
            <person name="Machado C.R."/>
            <person name="de Almeida Soares C.M."/>
            <person name="Probst C.M."/>
            <person name="de Menezes C.B."/>
            <person name="Thompson C.E."/>
            <person name="Bartholomeu D.C."/>
            <person name="Gradia D.F."/>
            <person name="Pavoni D.P."/>
            <person name="Grisard E.C."/>
            <person name="Fantinatti-Garboggini F."/>
            <person name="Marchini F.K."/>
            <person name="Rodrigues-Luiz G.F."/>
            <person name="Wagner G."/>
            <person name="Goldman G.H."/>
            <person name="Fietto J.L."/>
            <person name="Elias M.C."/>
            <person name="Goldman M.H."/>
            <person name="Sagot M.F."/>
            <person name="Pereira M."/>
            <person name="Stoco P.H."/>
            <person name="de Mendonca-Neto R.P."/>
            <person name="Teixeira S.M."/>
            <person name="Maciel T.E."/>
            <person name="de Oliveira Mendes T.A."/>
            <person name="Urmenyi T.P."/>
            <person name="de Souza W."/>
            <person name="Schenkman S."/>
            <person name="de Vasconcelos A.T."/>
        </authorList>
    </citation>
    <scope>NUCLEOTIDE SEQUENCE [LARGE SCALE GENOMIC DNA]</scope>
</reference>
<evidence type="ECO:0000313" key="2">
    <source>
        <dbReference type="EMBL" id="EPY30875.1"/>
    </source>
</evidence>
<dbReference type="InterPro" id="IPR015867">
    <property type="entry name" value="N-reg_PII/ATP_PRibTrfase_C"/>
</dbReference>
<evidence type="ECO:0000256" key="1">
    <source>
        <dbReference type="ARBA" id="ARBA00010169"/>
    </source>
</evidence>
<dbReference type="Pfam" id="PF03091">
    <property type="entry name" value="CutA1"/>
    <property type="match status" value="1"/>
</dbReference>
<dbReference type="Gene3D" id="3.30.70.120">
    <property type="match status" value="1"/>
</dbReference>
<name>S9W4R6_9TRYP</name>
<dbReference type="AlphaFoldDB" id="S9W4R6"/>
<accession>S9W4R6</accession>
<keyword evidence="3" id="KW-1185">Reference proteome</keyword>
<dbReference type="SUPFAM" id="SSF54913">
    <property type="entry name" value="GlnB-like"/>
    <property type="match status" value="1"/>
</dbReference>
<dbReference type="GO" id="GO:0005507">
    <property type="term" value="F:copper ion binding"/>
    <property type="evidence" value="ECO:0007669"/>
    <property type="project" value="TreeGrafter"/>
</dbReference>
<proteinExistence type="inferred from homology"/>
<dbReference type="InterPro" id="IPR011322">
    <property type="entry name" value="N-reg_PII-like_a/b"/>
</dbReference>
<sequence>MFSMCYVTAPSLEVGKRIARLLVTQRRAACVNLLPAVTSIYSWEGQLEESEEVLMLIKTQTACVSDVITAVREHHPYDCPEVVSVVLGEGSDPYLAWVAAQTDKRPPLPSTSAEHTSN</sequence>
<comment type="similarity">
    <text evidence="1">Belongs to the CutA family.</text>
</comment>
<comment type="caution">
    <text evidence="2">The sequence shown here is derived from an EMBL/GenBank/DDBJ whole genome shotgun (WGS) entry which is preliminary data.</text>
</comment>
<dbReference type="InterPro" id="IPR004323">
    <property type="entry name" value="Ion_tolerance_CutA"/>
</dbReference>
<gene>
    <name evidence="2" type="ORF">STCU_03828</name>
</gene>
<dbReference type="GO" id="GO:0010038">
    <property type="term" value="P:response to metal ion"/>
    <property type="evidence" value="ECO:0007669"/>
    <property type="project" value="InterPro"/>
</dbReference>
<dbReference type="OrthoDB" id="2017693at2759"/>
<dbReference type="Proteomes" id="UP000015354">
    <property type="component" value="Unassembled WGS sequence"/>
</dbReference>
<evidence type="ECO:0000313" key="3">
    <source>
        <dbReference type="Proteomes" id="UP000015354"/>
    </source>
</evidence>
<protein>
    <submittedName>
        <fullName evidence="2">Periplasmic divalent cation tolerance protein</fullName>
    </submittedName>
</protein>